<comment type="caution">
    <text evidence="2">The sequence shown here is derived from an EMBL/GenBank/DDBJ whole genome shotgun (WGS) entry which is preliminary data.</text>
</comment>
<dbReference type="Proteomes" id="UP000050509">
    <property type="component" value="Unassembled WGS sequence"/>
</dbReference>
<sequence>GGDGARFLRRAMGPSFIITGLGYIAVSGAPSPALAWLGRRMAIWGSSIEARYTPVALGPCEGC</sequence>
<name>A0A0P9D298_9CHLR</name>
<keyword evidence="1" id="KW-0472">Membrane</keyword>
<keyword evidence="1" id="KW-0812">Transmembrane</keyword>
<keyword evidence="3" id="KW-1185">Reference proteome</keyword>
<feature type="non-terminal residue" evidence="2">
    <location>
        <position position="1"/>
    </location>
</feature>
<proteinExistence type="predicted"/>
<evidence type="ECO:0000313" key="3">
    <source>
        <dbReference type="Proteomes" id="UP000050509"/>
    </source>
</evidence>
<dbReference type="EMBL" id="LJCR01000664">
    <property type="protein sequence ID" value="KPV52084.1"/>
    <property type="molecule type" value="Genomic_DNA"/>
</dbReference>
<feature type="transmembrane region" description="Helical" evidence="1">
    <location>
        <begin position="16"/>
        <end position="37"/>
    </location>
</feature>
<keyword evidence="1" id="KW-1133">Transmembrane helix</keyword>
<evidence type="ECO:0000256" key="1">
    <source>
        <dbReference type="SAM" id="Phobius"/>
    </source>
</evidence>
<reference evidence="2 3" key="1">
    <citation type="submission" date="2015-09" db="EMBL/GenBank/DDBJ databases">
        <title>Draft genome sequence of Kouleothrix aurantiaca JCM 19913.</title>
        <authorList>
            <person name="Hemp J."/>
        </authorList>
    </citation>
    <scope>NUCLEOTIDE SEQUENCE [LARGE SCALE GENOMIC DNA]</scope>
    <source>
        <strain evidence="2 3">COM-B</strain>
    </source>
</reference>
<gene>
    <name evidence="2" type="ORF">SE17_17535</name>
</gene>
<evidence type="ECO:0000313" key="2">
    <source>
        <dbReference type="EMBL" id="KPV52084.1"/>
    </source>
</evidence>
<accession>A0A0P9D298</accession>
<dbReference type="AlphaFoldDB" id="A0A0P9D298"/>
<organism evidence="2 3">
    <name type="scientific">Kouleothrix aurantiaca</name>
    <dbReference type="NCBI Taxonomy" id="186479"/>
    <lineage>
        <taxon>Bacteria</taxon>
        <taxon>Bacillati</taxon>
        <taxon>Chloroflexota</taxon>
        <taxon>Chloroflexia</taxon>
        <taxon>Chloroflexales</taxon>
        <taxon>Roseiflexineae</taxon>
        <taxon>Roseiflexaceae</taxon>
        <taxon>Kouleothrix</taxon>
    </lineage>
</organism>
<protein>
    <submittedName>
        <fullName evidence="2">Uncharacterized protein</fullName>
    </submittedName>
</protein>